<dbReference type="InterPro" id="IPR014030">
    <property type="entry name" value="Ketoacyl_synth_N"/>
</dbReference>
<dbReference type="RefSeq" id="WP_128674368.1">
    <property type="nucleotide sequence ID" value="NZ_CAUQHB010000006.1"/>
</dbReference>
<feature type="domain" description="Beta-ketoacyl synthase-like N-terminal" evidence="1">
    <location>
        <begin position="73"/>
        <end position="170"/>
    </location>
</feature>
<evidence type="ECO:0000313" key="2">
    <source>
        <dbReference type="EMBL" id="RRJ25053.1"/>
    </source>
</evidence>
<gene>
    <name evidence="2" type="ORF">EHV10_09060</name>
</gene>
<dbReference type="Proteomes" id="UP000272490">
    <property type="component" value="Unassembled WGS sequence"/>
</dbReference>
<protein>
    <recommendedName>
        <fullName evidence="1">Beta-ketoacyl synthase-like N-terminal domain-containing protein</fullName>
    </recommendedName>
</protein>
<name>A0A3P3QXK3_9FIRM</name>
<dbReference type="AlphaFoldDB" id="A0A3P3QXK3"/>
<dbReference type="EMBL" id="RRCO01000004">
    <property type="protein sequence ID" value="RRJ25053.1"/>
    <property type="molecule type" value="Genomic_DNA"/>
</dbReference>
<organism evidence="2 3">
    <name type="scientific">Lachnoanaerobaculum gingivalis</name>
    <dbReference type="NCBI Taxonomy" id="2490855"/>
    <lineage>
        <taxon>Bacteria</taxon>
        <taxon>Bacillati</taxon>
        <taxon>Bacillota</taxon>
        <taxon>Clostridia</taxon>
        <taxon>Lachnospirales</taxon>
        <taxon>Lachnospiraceae</taxon>
        <taxon>Lachnoanaerobaculum</taxon>
    </lineage>
</organism>
<sequence>MGMKILNSYRLSDFYEYVDETLDIYSKTIKVKMLKNINISDYTSSKGLKKLPKATKNAIVSSIACTNNILTEEEKKDLGIFVGTSLSYVEHGLQFMSPAYESSPRLVSPLMFPNTVLNSISGWISIVLGSKSINTTINTGQNSGIDALKVALEFLHSKAINKALVVVTEEIAKSVVESDLLSSNYYMEDTFALLLTLDNDDEQNFNYEIEEIYSKYVTKDKFLQHIMVIDEDFPDEEKNAIYGFWKEDIVRNADYYFVNDINMLSCTSINQFFHCIQDNKYDNIIISENNKSGMFSYLKVRKNVRKVKNE</sequence>
<dbReference type="OrthoDB" id="2652315at2"/>
<proteinExistence type="predicted"/>
<comment type="caution">
    <text evidence="2">The sequence shown here is derived from an EMBL/GenBank/DDBJ whole genome shotgun (WGS) entry which is preliminary data.</text>
</comment>
<evidence type="ECO:0000313" key="3">
    <source>
        <dbReference type="Proteomes" id="UP000272490"/>
    </source>
</evidence>
<dbReference type="Pfam" id="PF00109">
    <property type="entry name" value="ketoacyl-synt"/>
    <property type="match status" value="1"/>
</dbReference>
<reference evidence="2 3" key="1">
    <citation type="submission" date="2018-11" db="EMBL/GenBank/DDBJ databases">
        <title>Genome sequencing of Lachnoanaerobaculum sp. KCOM 2030 (= ChDC B114).</title>
        <authorList>
            <person name="Kook J.-K."/>
            <person name="Park S.-N."/>
            <person name="Lim Y.K."/>
        </authorList>
    </citation>
    <scope>NUCLEOTIDE SEQUENCE [LARGE SCALE GENOMIC DNA]</scope>
    <source>
        <strain evidence="2 3">KCOM 2030</strain>
    </source>
</reference>
<accession>A0A3P3QXK3</accession>
<dbReference type="InterPro" id="IPR016039">
    <property type="entry name" value="Thiolase-like"/>
</dbReference>
<evidence type="ECO:0000259" key="1">
    <source>
        <dbReference type="Pfam" id="PF00109"/>
    </source>
</evidence>
<dbReference type="Gene3D" id="3.40.47.10">
    <property type="match status" value="1"/>
</dbReference>
<dbReference type="GO" id="GO:0016746">
    <property type="term" value="F:acyltransferase activity"/>
    <property type="evidence" value="ECO:0007669"/>
    <property type="project" value="InterPro"/>
</dbReference>
<keyword evidence="3" id="KW-1185">Reference proteome</keyword>
<dbReference type="SUPFAM" id="SSF53901">
    <property type="entry name" value="Thiolase-like"/>
    <property type="match status" value="1"/>
</dbReference>